<keyword evidence="1" id="KW-0812">Transmembrane</keyword>
<gene>
    <name evidence="2" type="ORF">FRZ32_00085</name>
</gene>
<dbReference type="OrthoDB" id="7596611at2"/>
<comment type="caution">
    <text evidence="2">The sequence shown here is derived from an EMBL/GenBank/DDBJ whole genome shotgun (WGS) entry which is preliminary data.</text>
</comment>
<accession>A0A5C6TNW4</accession>
<keyword evidence="1" id="KW-1133">Transmembrane helix</keyword>
<evidence type="ECO:0000313" key="3">
    <source>
        <dbReference type="Proteomes" id="UP000321249"/>
    </source>
</evidence>
<reference evidence="2 3" key="1">
    <citation type="journal article" date="2015" name="J. Microbiol.">
        <title>Sphingosinicella ginsenosidimutans sp. nov., with ginsenoside converting activity.</title>
        <authorList>
            <person name="Kim J.K."/>
            <person name="Kang M.S."/>
            <person name="Park S.C."/>
            <person name="Kim K.M."/>
            <person name="Choi K."/>
            <person name="Yoon M.H."/>
            <person name="Im W.T."/>
        </authorList>
    </citation>
    <scope>NUCLEOTIDE SEQUENCE [LARGE SCALE GENOMIC DNA]</scope>
    <source>
        <strain evidence="2 3">BS-11</strain>
    </source>
</reference>
<feature type="transmembrane region" description="Helical" evidence="1">
    <location>
        <begin position="43"/>
        <end position="61"/>
    </location>
</feature>
<feature type="transmembrane region" description="Helical" evidence="1">
    <location>
        <begin position="7"/>
        <end position="31"/>
    </location>
</feature>
<feature type="transmembrane region" description="Helical" evidence="1">
    <location>
        <begin position="82"/>
        <end position="102"/>
    </location>
</feature>
<protein>
    <submittedName>
        <fullName evidence="2">Uncharacterized protein</fullName>
    </submittedName>
</protein>
<organism evidence="2 3">
    <name type="scientific">Allosphingosinicella ginsenosidimutans</name>
    <dbReference type="NCBI Taxonomy" id="1176539"/>
    <lineage>
        <taxon>Bacteria</taxon>
        <taxon>Pseudomonadati</taxon>
        <taxon>Pseudomonadota</taxon>
        <taxon>Alphaproteobacteria</taxon>
        <taxon>Sphingomonadales</taxon>
        <taxon>Sphingomonadaceae</taxon>
        <taxon>Allosphingosinicella</taxon>
    </lineage>
</organism>
<feature type="transmembrane region" description="Helical" evidence="1">
    <location>
        <begin position="122"/>
        <end position="141"/>
    </location>
</feature>
<dbReference type="EMBL" id="VOQQ01000001">
    <property type="protein sequence ID" value="TXC62184.1"/>
    <property type="molecule type" value="Genomic_DNA"/>
</dbReference>
<keyword evidence="3" id="KW-1185">Reference proteome</keyword>
<evidence type="ECO:0000256" key="1">
    <source>
        <dbReference type="SAM" id="Phobius"/>
    </source>
</evidence>
<evidence type="ECO:0000313" key="2">
    <source>
        <dbReference type="EMBL" id="TXC62184.1"/>
    </source>
</evidence>
<dbReference type="RefSeq" id="WP_147041572.1">
    <property type="nucleotide sequence ID" value="NZ_BAABIR010000001.1"/>
</dbReference>
<dbReference type="AlphaFoldDB" id="A0A5C6TNW4"/>
<sequence>MLAFLKTAAILLLCLMLADLVGVIVCLVFDVAPLRGSSSALPYAIWFVLGVFSGFIALNGAGGWIAGTGDADWSERPEARRIATTALACGTIVLAALSLLFWRVFWSRGVIGGYYVPDSMTHTLTFFAAVLGAMTLARALIGPKPGAPAP</sequence>
<dbReference type="Proteomes" id="UP000321249">
    <property type="component" value="Unassembled WGS sequence"/>
</dbReference>
<name>A0A5C6TNW4_9SPHN</name>
<keyword evidence="1" id="KW-0472">Membrane</keyword>
<proteinExistence type="predicted"/>